<dbReference type="PANTHER" id="PTHR38034">
    <property type="entry name" value="INNER MEMBRANE PROTEIN YPJD"/>
    <property type="match status" value="1"/>
</dbReference>
<keyword evidence="1" id="KW-0472">Membrane</keyword>
<name>A0ABW2QE53_9BURK</name>
<reference evidence="4" key="1">
    <citation type="journal article" date="2019" name="Int. J. Syst. Evol. Microbiol.">
        <title>The Global Catalogue of Microorganisms (GCM) 10K type strain sequencing project: providing services to taxonomists for standard genome sequencing and annotation.</title>
        <authorList>
            <consortium name="The Broad Institute Genomics Platform"/>
            <consortium name="The Broad Institute Genome Sequencing Center for Infectious Disease"/>
            <person name="Wu L."/>
            <person name="Ma J."/>
        </authorList>
    </citation>
    <scope>NUCLEOTIDE SEQUENCE [LARGE SCALE GENOMIC DNA]</scope>
    <source>
        <strain evidence="4">CGMCC 1.12371</strain>
    </source>
</reference>
<sequence>MILAASPWWNTALALAAALGYAALALGRLRWQAPAQRTLMSATWLLHAAALIAGFSADPPKFGFAPALSVTAWLVLAVYAVETWVYPRLQSTLALAGLGTLAVLLAWVFPGSDQHNLPTQWLPVHWALGVASYAMFALAVFHAWLMRRAEQAMRTGRDASPGLPLLALEGLTFRFVGAGFVLLSATLLVGGWFAHELTGGWVWNHKTVFSLLAWLTTAVLLWGRWRLGWRGRTAVRVLYAGAGLLLLGYVGSRFVLEVLLQRA</sequence>
<dbReference type="Proteomes" id="UP001596501">
    <property type="component" value="Unassembled WGS sequence"/>
</dbReference>
<feature type="transmembrane region" description="Helical" evidence="1">
    <location>
        <begin position="63"/>
        <end position="81"/>
    </location>
</feature>
<evidence type="ECO:0000313" key="3">
    <source>
        <dbReference type="EMBL" id="MFC7407741.1"/>
    </source>
</evidence>
<proteinExistence type="predicted"/>
<evidence type="ECO:0000313" key="4">
    <source>
        <dbReference type="Proteomes" id="UP001596501"/>
    </source>
</evidence>
<dbReference type="RefSeq" id="WP_382219549.1">
    <property type="nucleotide sequence ID" value="NZ_JBHTCA010000002.1"/>
</dbReference>
<protein>
    <submittedName>
        <fullName evidence="3">Inner membrane protein YpjD</fullName>
    </submittedName>
</protein>
<feature type="transmembrane region" description="Helical" evidence="1">
    <location>
        <begin position="38"/>
        <end position="57"/>
    </location>
</feature>
<comment type="caution">
    <text evidence="3">The sequence shown here is derived from an EMBL/GenBank/DDBJ whole genome shotgun (WGS) entry which is preliminary data.</text>
</comment>
<feature type="transmembrane region" description="Helical" evidence="1">
    <location>
        <begin position="6"/>
        <end position="26"/>
    </location>
</feature>
<dbReference type="InterPro" id="IPR052372">
    <property type="entry name" value="YpjD/HemX"/>
</dbReference>
<dbReference type="EMBL" id="JBHTCA010000002">
    <property type="protein sequence ID" value="MFC7407741.1"/>
    <property type="molecule type" value="Genomic_DNA"/>
</dbReference>
<keyword evidence="1" id="KW-1133">Transmembrane helix</keyword>
<feature type="transmembrane region" description="Helical" evidence="1">
    <location>
        <begin position="237"/>
        <end position="256"/>
    </location>
</feature>
<evidence type="ECO:0000256" key="1">
    <source>
        <dbReference type="SAM" id="Phobius"/>
    </source>
</evidence>
<feature type="transmembrane region" description="Helical" evidence="1">
    <location>
        <begin position="166"/>
        <end position="195"/>
    </location>
</feature>
<dbReference type="Pfam" id="PF01578">
    <property type="entry name" value="Cytochrom_C_asm"/>
    <property type="match status" value="1"/>
</dbReference>
<feature type="transmembrane region" description="Helical" evidence="1">
    <location>
        <begin position="207"/>
        <end position="225"/>
    </location>
</feature>
<keyword evidence="4" id="KW-1185">Reference proteome</keyword>
<accession>A0ABW2QE53</accession>
<feature type="domain" description="Cytochrome c assembly protein" evidence="2">
    <location>
        <begin position="40"/>
        <end position="259"/>
    </location>
</feature>
<gene>
    <name evidence="3" type="ORF">ACFQPB_02585</name>
</gene>
<organism evidence="3 4">
    <name type="scientific">Hydrogenophaga atypica</name>
    <dbReference type="NCBI Taxonomy" id="249409"/>
    <lineage>
        <taxon>Bacteria</taxon>
        <taxon>Pseudomonadati</taxon>
        <taxon>Pseudomonadota</taxon>
        <taxon>Betaproteobacteria</taxon>
        <taxon>Burkholderiales</taxon>
        <taxon>Comamonadaceae</taxon>
        <taxon>Hydrogenophaga</taxon>
    </lineage>
</organism>
<dbReference type="InterPro" id="IPR002541">
    <property type="entry name" value="Cyt_c_assembly"/>
</dbReference>
<keyword evidence="1" id="KW-0812">Transmembrane</keyword>
<feature type="transmembrane region" description="Helical" evidence="1">
    <location>
        <begin position="93"/>
        <end position="112"/>
    </location>
</feature>
<evidence type="ECO:0000259" key="2">
    <source>
        <dbReference type="Pfam" id="PF01578"/>
    </source>
</evidence>
<feature type="transmembrane region" description="Helical" evidence="1">
    <location>
        <begin position="124"/>
        <end position="145"/>
    </location>
</feature>
<dbReference type="PANTHER" id="PTHR38034:SF1">
    <property type="entry name" value="INNER MEMBRANE PROTEIN YPJD"/>
    <property type="match status" value="1"/>
</dbReference>